<sequence length="290" mass="30192">MQRNDGPDDGRKALPRIEMSRRTLLRGSVTTLGLAAGGVLFSGNAAHALDIYNPFSGYPITGTWQDHLNDGSLGGIDFGMGVGTALPAAGAGVITNIPDNGTGGHTVTITHSDGYRTQYMHLSRFLLADGASVGQGGIVGYSGGAVGAPGSGSSTGPHVHWHLITPGGTRVNPLDYLGTGGGGGLPKTSTEEDGVPGPVMWQRTQNWLRIESGYTGPVDGVPGANTYAALQRNLRDWGYTGPIDGVPGTNTWAALQRLAAQNGYTGPIDGVMGPNSWRGFAHFINQDRWN</sequence>
<feature type="domain" description="Peptidoglycan binding-like" evidence="1">
    <location>
        <begin position="229"/>
        <end position="277"/>
    </location>
</feature>
<name>A0AAU2W226_9ACTN</name>
<gene>
    <name evidence="3" type="ORF">OG398_35645</name>
</gene>
<dbReference type="SUPFAM" id="SSF47090">
    <property type="entry name" value="PGBD-like"/>
    <property type="match status" value="1"/>
</dbReference>
<proteinExistence type="predicted"/>
<dbReference type="InterPro" id="IPR016047">
    <property type="entry name" value="M23ase_b-sheet_dom"/>
</dbReference>
<dbReference type="InterPro" id="IPR036366">
    <property type="entry name" value="PGBDSf"/>
</dbReference>
<dbReference type="InterPro" id="IPR002477">
    <property type="entry name" value="Peptidoglycan-bd-like"/>
</dbReference>
<evidence type="ECO:0000313" key="3">
    <source>
        <dbReference type="EMBL" id="WTW73189.1"/>
    </source>
</evidence>
<dbReference type="AlphaFoldDB" id="A0AAU2W226"/>
<dbReference type="GO" id="GO:0004222">
    <property type="term" value="F:metalloendopeptidase activity"/>
    <property type="evidence" value="ECO:0007669"/>
    <property type="project" value="TreeGrafter"/>
</dbReference>
<protein>
    <submittedName>
        <fullName evidence="3">Peptidoglycan DD-metalloendopeptidase family protein</fullName>
    </submittedName>
</protein>
<evidence type="ECO:0000259" key="2">
    <source>
        <dbReference type="Pfam" id="PF01551"/>
    </source>
</evidence>
<dbReference type="CDD" id="cd12797">
    <property type="entry name" value="M23_peptidase"/>
    <property type="match status" value="1"/>
</dbReference>
<dbReference type="InterPro" id="IPR011055">
    <property type="entry name" value="Dup_hybrid_motif"/>
</dbReference>
<dbReference type="Gene3D" id="2.70.70.10">
    <property type="entry name" value="Glucose Permease (Domain IIA)"/>
    <property type="match status" value="1"/>
</dbReference>
<dbReference type="InterPro" id="IPR006311">
    <property type="entry name" value="TAT_signal"/>
</dbReference>
<dbReference type="Pfam" id="PF01471">
    <property type="entry name" value="PG_binding_1"/>
    <property type="match status" value="1"/>
</dbReference>
<dbReference type="InterPro" id="IPR050570">
    <property type="entry name" value="Cell_wall_metabolism_enzyme"/>
</dbReference>
<dbReference type="EMBL" id="CP108313">
    <property type="protein sequence ID" value="WTW73189.1"/>
    <property type="molecule type" value="Genomic_DNA"/>
</dbReference>
<dbReference type="PROSITE" id="PS51318">
    <property type="entry name" value="TAT"/>
    <property type="match status" value="1"/>
</dbReference>
<dbReference type="Gene3D" id="1.10.101.10">
    <property type="entry name" value="PGBD-like superfamily/PGBD"/>
    <property type="match status" value="1"/>
</dbReference>
<dbReference type="Pfam" id="PF01551">
    <property type="entry name" value="Peptidase_M23"/>
    <property type="match status" value="1"/>
</dbReference>
<dbReference type="InterPro" id="IPR036365">
    <property type="entry name" value="PGBD-like_sf"/>
</dbReference>
<evidence type="ECO:0000259" key="1">
    <source>
        <dbReference type="Pfam" id="PF01471"/>
    </source>
</evidence>
<feature type="domain" description="M23ase beta-sheet core" evidence="2">
    <location>
        <begin position="75"/>
        <end position="173"/>
    </location>
</feature>
<dbReference type="PANTHER" id="PTHR21666:SF286">
    <property type="entry name" value="LIPOPROTEIN NLPD"/>
    <property type="match status" value="1"/>
</dbReference>
<reference evidence="3" key="1">
    <citation type="submission" date="2022-10" db="EMBL/GenBank/DDBJ databases">
        <title>The complete genomes of actinobacterial strains from the NBC collection.</title>
        <authorList>
            <person name="Joergensen T.S."/>
            <person name="Alvarez Arevalo M."/>
            <person name="Sterndorff E.B."/>
            <person name="Faurdal D."/>
            <person name="Vuksanovic O."/>
            <person name="Mourched A.-S."/>
            <person name="Charusanti P."/>
            <person name="Shaw S."/>
            <person name="Blin K."/>
            <person name="Weber T."/>
        </authorList>
    </citation>
    <scope>NUCLEOTIDE SEQUENCE</scope>
    <source>
        <strain evidence="3">NBC_00008</strain>
    </source>
</reference>
<dbReference type="SUPFAM" id="SSF51261">
    <property type="entry name" value="Duplicated hybrid motif"/>
    <property type="match status" value="1"/>
</dbReference>
<accession>A0AAU2W226</accession>
<dbReference type="PANTHER" id="PTHR21666">
    <property type="entry name" value="PEPTIDASE-RELATED"/>
    <property type="match status" value="1"/>
</dbReference>
<organism evidence="3">
    <name type="scientific">Streptomyces sp. NBC_00008</name>
    <dbReference type="NCBI Taxonomy" id="2903610"/>
    <lineage>
        <taxon>Bacteria</taxon>
        <taxon>Bacillati</taxon>
        <taxon>Actinomycetota</taxon>
        <taxon>Actinomycetes</taxon>
        <taxon>Kitasatosporales</taxon>
        <taxon>Streptomycetaceae</taxon>
        <taxon>Streptomyces</taxon>
    </lineage>
</organism>